<dbReference type="PROSITE" id="PS00211">
    <property type="entry name" value="ABC_TRANSPORTER_1"/>
    <property type="match status" value="1"/>
</dbReference>
<evidence type="ECO:0000256" key="4">
    <source>
        <dbReference type="ARBA" id="ARBA00022737"/>
    </source>
</evidence>
<dbReference type="PROSITE" id="PS50893">
    <property type="entry name" value="ABC_TRANSPORTER_2"/>
    <property type="match status" value="2"/>
</dbReference>
<protein>
    <submittedName>
        <fullName evidence="8">Sugar ABC transporter ATP-binding protein</fullName>
    </submittedName>
</protein>
<evidence type="ECO:0000256" key="3">
    <source>
        <dbReference type="ARBA" id="ARBA00022597"/>
    </source>
</evidence>
<dbReference type="InterPro" id="IPR003439">
    <property type="entry name" value="ABC_transporter-like_ATP-bd"/>
</dbReference>
<feature type="domain" description="ABC transporter" evidence="7">
    <location>
        <begin position="28"/>
        <end position="262"/>
    </location>
</feature>
<dbReference type="Proteomes" id="UP000782610">
    <property type="component" value="Unassembled WGS sequence"/>
</dbReference>
<evidence type="ECO:0000313" key="9">
    <source>
        <dbReference type="Proteomes" id="UP000782610"/>
    </source>
</evidence>
<dbReference type="CDD" id="cd03215">
    <property type="entry name" value="ABC_Carb_Monos_II"/>
    <property type="match status" value="1"/>
</dbReference>
<organism evidence="8 9">
    <name type="scientific">Devosia nanyangense</name>
    <dbReference type="NCBI Taxonomy" id="1228055"/>
    <lineage>
        <taxon>Bacteria</taxon>
        <taxon>Pseudomonadati</taxon>
        <taxon>Pseudomonadota</taxon>
        <taxon>Alphaproteobacteria</taxon>
        <taxon>Hyphomicrobiales</taxon>
        <taxon>Devosiaceae</taxon>
        <taxon>Devosia</taxon>
    </lineage>
</organism>
<keyword evidence="4" id="KW-0677">Repeat</keyword>
<keyword evidence="2" id="KW-0813">Transport</keyword>
<evidence type="ECO:0000256" key="2">
    <source>
        <dbReference type="ARBA" id="ARBA00022448"/>
    </source>
</evidence>
<dbReference type="GO" id="GO:0016887">
    <property type="term" value="F:ATP hydrolysis activity"/>
    <property type="evidence" value="ECO:0007669"/>
    <property type="project" value="InterPro"/>
</dbReference>
<dbReference type="SUPFAM" id="SSF52540">
    <property type="entry name" value="P-loop containing nucleoside triphosphate hydrolases"/>
    <property type="match status" value="2"/>
</dbReference>
<dbReference type="InterPro" id="IPR027417">
    <property type="entry name" value="P-loop_NTPase"/>
</dbReference>
<evidence type="ECO:0000256" key="1">
    <source>
        <dbReference type="ARBA" id="ARBA00005417"/>
    </source>
</evidence>
<proteinExistence type="inferred from homology"/>
<dbReference type="SMART" id="SM00382">
    <property type="entry name" value="AAA"/>
    <property type="match status" value="2"/>
</dbReference>
<dbReference type="EMBL" id="JACRAF010000066">
    <property type="protein sequence ID" value="MBI4923997.1"/>
    <property type="molecule type" value="Genomic_DNA"/>
</dbReference>
<comment type="caution">
    <text evidence="8">The sequence shown here is derived from an EMBL/GenBank/DDBJ whole genome shotgun (WGS) entry which is preliminary data.</text>
</comment>
<gene>
    <name evidence="8" type="ORF">HY834_19865</name>
</gene>
<name>A0A933L6M1_9HYPH</name>
<dbReference type="PANTHER" id="PTHR43790:SF9">
    <property type="entry name" value="GALACTOFURANOSE TRANSPORTER ATP-BINDING PROTEIN YTFR"/>
    <property type="match status" value="1"/>
</dbReference>
<dbReference type="InterPro" id="IPR017871">
    <property type="entry name" value="ABC_transporter-like_CS"/>
</dbReference>
<keyword evidence="5" id="KW-0547">Nucleotide-binding</keyword>
<dbReference type="InterPro" id="IPR003593">
    <property type="entry name" value="AAA+_ATPase"/>
</dbReference>
<sequence length="623" mass="67069">MSAGQDSVGTAGDHVAGKVSPEATDAAISVVNIKKYFGPTRALDGCSFSARLGEIHAIVGGNGCGKSTLAKVLSGVLPVDSGQVSVLGRMATTPHEAREIGLATVFQEVMVADEASIVDNLYMGADHLFSKALSAPAKVRAAETLMHDLTGEEVDVEELVGTLPLGMKQWITIGRALLTEPRILILDESSAALDLDSTERLFAKMRQLRDQGAAVLIVTHRIAELIRISDRATVLRDGRDVGVLERQDITEKNLLSLMTGHAPEAKARGEDGVTALANPVVMRAEELRIAPESAPISIDIHKGEILGVAGLDGQGQSEFVRILAGVQSAAEGHPLVRSGSTNFKPLRSLREAVEAGVYFVSGDRKKEGIFANLSIFENMLMPLYRIKKRGGHLGWIDWKALDGIFNWEAEKLMIRMGARTNKITSLSGGNQQKLLIGRAFAMNPDIMVLNDPARGIDVGAKTELYKHLKDFAAAGKSVVYMSSELEEFIGFASRVIVFRNGSIFDAFDASELNPARILEAMFGQTSGQGAAKLTGRRAAEPASAVERSAASPALEADWQAKAIENPLWAPRPPLESPFRSRPAVAARRAPEAPFVPSIKIVEFDAKDNADRDPYRPDSARRGR</sequence>
<dbReference type="AlphaFoldDB" id="A0A933L6M1"/>
<reference evidence="8" key="1">
    <citation type="submission" date="2020-07" db="EMBL/GenBank/DDBJ databases">
        <title>Huge and variable diversity of episymbiotic CPR bacteria and DPANN archaea in groundwater ecosystems.</title>
        <authorList>
            <person name="He C.Y."/>
            <person name="Keren R."/>
            <person name="Whittaker M."/>
            <person name="Farag I.F."/>
            <person name="Doudna J."/>
            <person name="Cate J.H.D."/>
            <person name="Banfield J.F."/>
        </authorList>
    </citation>
    <scope>NUCLEOTIDE SEQUENCE</scope>
    <source>
        <strain evidence="8">NC_groundwater_1586_Pr3_B-0.1um_66_15</strain>
    </source>
</reference>
<accession>A0A933L6M1</accession>
<evidence type="ECO:0000256" key="6">
    <source>
        <dbReference type="ARBA" id="ARBA00022840"/>
    </source>
</evidence>
<dbReference type="Gene3D" id="3.40.50.300">
    <property type="entry name" value="P-loop containing nucleotide triphosphate hydrolases"/>
    <property type="match status" value="2"/>
</dbReference>
<comment type="similarity">
    <text evidence="1">Belongs to the ABC transporter superfamily.</text>
</comment>
<dbReference type="GO" id="GO:0005524">
    <property type="term" value="F:ATP binding"/>
    <property type="evidence" value="ECO:0007669"/>
    <property type="project" value="UniProtKB-KW"/>
</dbReference>
<evidence type="ECO:0000313" key="8">
    <source>
        <dbReference type="EMBL" id="MBI4923997.1"/>
    </source>
</evidence>
<evidence type="ECO:0000259" key="7">
    <source>
        <dbReference type="PROSITE" id="PS50893"/>
    </source>
</evidence>
<dbReference type="InterPro" id="IPR050107">
    <property type="entry name" value="ABC_carbohydrate_import_ATPase"/>
</dbReference>
<dbReference type="Pfam" id="PF00005">
    <property type="entry name" value="ABC_tran"/>
    <property type="match status" value="2"/>
</dbReference>
<dbReference type="CDD" id="cd03216">
    <property type="entry name" value="ABC_Carb_Monos_I"/>
    <property type="match status" value="1"/>
</dbReference>
<keyword evidence="3" id="KW-0762">Sugar transport</keyword>
<feature type="domain" description="ABC transporter" evidence="7">
    <location>
        <begin position="276"/>
        <end position="525"/>
    </location>
</feature>
<keyword evidence="6 8" id="KW-0067">ATP-binding</keyword>
<dbReference type="PANTHER" id="PTHR43790">
    <property type="entry name" value="CARBOHYDRATE TRANSPORT ATP-BINDING PROTEIN MG119-RELATED"/>
    <property type="match status" value="1"/>
</dbReference>
<evidence type="ECO:0000256" key="5">
    <source>
        <dbReference type="ARBA" id="ARBA00022741"/>
    </source>
</evidence>